<comment type="similarity">
    <text evidence="2 8">Belongs to the methyltransferase superfamily. RsmD family.</text>
</comment>
<name>A0A4D6XIN7_9GAMM</name>
<protein>
    <recommendedName>
        <fullName evidence="4 8">Ribosomal RNA small subunit methyltransferase D</fullName>
        <ecNumber evidence="3 8">2.1.1.171</ecNumber>
    </recommendedName>
</protein>
<dbReference type="InterPro" id="IPR002052">
    <property type="entry name" value="DNA_methylase_N6_adenine_CS"/>
</dbReference>
<evidence type="ECO:0000256" key="3">
    <source>
        <dbReference type="ARBA" id="ARBA00012141"/>
    </source>
</evidence>
<proteinExistence type="inferred from homology"/>
<dbReference type="EMBL" id="CP034900">
    <property type="protein sequence ID" value="QCI15729.1"/>
    <property type="molecule type" value="Genomic_DNA"/>
</dbReference>
<evidence type="ECO:0000313" key="9">
    <source>
        <dbReference type="EMBL" id="QCI15729.1"/>
    </source>
</evidence>
<dbReference type="GO" id="GO:0003676">
    <property type="term" value="F:nucleic acid binding"/>
    <property type="evidence" value="ECO:0007669"/>
    <property type="project" value="InterPro"/>
</dbReference>
<comment type="function">
    <text evidence="1 8">Specifically methylates the guanine in position 966 of 16S rRNA in the assembled 30S particle.</text>
</comment>
<dbReference type="Proteomes" id="UP000298654">
    <property type="component" value="Chromosome"/>
</dbReference>
<evidence type="ECO:0000256" key="2">
    <source>
        <dbReference type="ARBA" id="ARBA00005269"/>
    </source>
</evidence>
<reference evidence="9 10" key="1">
    <citation type="submission" date="2018-12" db="EMBL/GenBank/DDBJ databases">
        <authorList>
            <person name="Chong R.A."/>
        </authorList>
    </citation>
    <scope>NUCLEOTIDE SEQUENCE [LARGE SCALE GENOMIC DNA]</scope>
    <source>
        <strain evidence="9 10">Aar</strain>
    </source>
</reference>
<accession>A0A4D6XIN7</accession>
<dbReference type="Pfam" id="PF03602">
    <property type="entry name" value="Cons_hypoth95"/>
    <property type="match status" value="1"/>
</dbReference>
<dbReference type="GO" id="GO:0052913">
    <property type="term" value="F:16S rRNA (guanine(966)-N(2))-methyltransferase activity"/>
    <property type="evidence" value="ECO:0007669"/>
    <property type="project" value="UniProtKB-EC"/>
</dbReference>
<dbReference type="PROSITE" id="PS00092">
    <property type="entry name" value="N6_MTASE"/>
    <property type="match status" value="1"/>
</dbReference>
<keyword evidence="6 8" id="KW-0808">Transferase</keyword>
<gene>
    <name evidence="9" type="primary">rsmD</name>
    <name evidence="9" type="ORF">D9V59_00115</name>
</gene>
<dbReference type="CDD" id="cd02440">
    <property type="entry name" value="AdoMet_MTases"/>
    <property type="match status" value="1"/>
</dbReference>
<dbReference type="SUPFAM" id="SSF53335">
    <property type="entry name" value="S-adenosyl-L-methionine-dependent methyltransferases"/>
    <property type="match status" value="1"/>
</dbReference>
<dbReference type="PANTHER" id="PTHR43542:SF1">
    <property type="entry name" value="METHYLTRANSFERASE"/>
    <property type="match status" value="1"/>
</dbReference>
<dbReference type="RefSeq" id="WP_158363914.1">
    <property type="nucleotide sequence ID" value="NZ_CP034900.1"/>
</dbReference>
<dbReference type="PIRSF" id="PIRSF004553">
    <property type="entry name" value="CHP00095"/>
    <property type="match status" value="1"/>
</dbReference>
<comment type="catalytic activity">
    <reaction evidence="7 8">
        <text>guanosine(966) in 16S rRNA + S-adenosyl-L-methionine = N(2)-methylguanosine(966) in 16S rRNA + S-adenosyl-L-homocysteine + H(+)</text>
        <dbReference type="Rhea" id="RHEA:23548"/>
        <dbReference type="Rhea" id="RHEA-COMP:10211"/>
        <dbReference type="Rhea" id="RHEA-COMP:10212"/>
        <dbReference type="ChEBI" id="CHEBI:15378"/>
        <dbReference type="ChEBI" id="CHEBI:57856"/>
        <dbReference type="ChEBI" id="CHEBI:59789"/>
        <dbReference type="ChEBI" id="CHEBI:74269"/>
        <dbReference type="ChEBI" id="CHEBI:74481"/>
        <dbReference type="EC" id="2.1.1.171"/>
    </reaction>
</comment>
<keyword evidence="5 8" id="KW-0489">Methyltransferase</keyword>
<evidence type="ECO:0000256" key="5">
    <source>
        <dbReference type="ARBA" id="ARBA00022603"/>
    </source>
</evidence>
<keyword evidence="8" id="KW-0949">S-adenosyl-L-methionine</keyword>
<sequence>MNNNSVKKKDKVYIISGKFKGRKISFKNISNLRPTTNQIRETLFNWLSKYIKNARCLDCFAGTGSLGIEALSRQAKFLTFLEIQKNTFLNLKKNINELNISNAEILYTNALHWIKKNNQPYDIIFIDPPYYQGLIKKTITLLENNKWIKNNSLVYIEQEKKNIKMSKNWILYKKKITNKIECYLYIFKI</sequence>
<dbReference type="OrthoDB" id="9803017at2"/>
<evidence type="ECO:0000256" key="6">
    <source>
        <dbReference type="ARBA" id="ARBA00022679"/>
    </source>
</evidence>
<reference evidence="9 10" key="2">
    <citation type="submission" date="2019-05" db="EMBL/GenBank/DDBJ databases">
        <title>Genome evolution of the obligate endosymbiont Buchnera aphidicola.</title>
        <authorList>
            <person name="Moran N.A."/>
        </authorList>
    </citation>
    <scope>NUCLEOTIDE SEQUENCE [LARGE SCALE GENOMIC DNA]</scope>
    <source>
        <strain evidence="9 10">Aar</strain>
    </source>
</reference>
<evidence type="ECO:0000256" key="8">
    <source>
        <dbReference type="PIRNR" id="PIRNR004553"/>
    </source>
</evidence>
<dbReference type="EC" id="2.1.1.171" evidence="3 8"/>
<dbReference type="InterPro" id="IPR029063">
    <property type="entry name" value="SAM-dependent_MTases_sf"/>
</dbReference>
<evidence type="ECO:0000256" key="4">
    <source>
        <dbReference type="ARBA" id="ARBA00013682"/>
    </source>
</evidence>
<evidence type="ECO:0000256" key="1">
    <source>
        <dbReference type="ARBA" id="ARBA00002649"/>
    </source>
</evidence>
<keyword evidence="8" id="KW-0698">rRNA processing</keyword>
<dbReference type="NCBIfam" id="TIGR00095">
    <property type="entry name" value="16S rRNA (guanine(966)-N(2))-methyltransferase RsmD"/>
    <property type="match status" value="1"/>
</dbReference>
<evidence type="ECO:0000313" key="10">
    <source>
        <dbReference type="Proteomes" id="UP000298654"/>
    </source>
</evidence>
<dbReference type="AlphaFoldDB" id="A0A4D6XIN7"/>
<dbReference type="InterPro" id="IPR004398">
    <property type="entry name" value="RNA_MeTrfase_RsmD"/>
</dbReference>
<evidence type="ECO:0000256" key="7">
    <source>
        <dbReference type="ARBA" id="ARBA00048326"/>
    </source>
</evidence>
<dbReference type="Gene3D" id="3.40.50.150">
    <property type="entry name" value="Vaccinia Virus protein VP39"/>
    <property type="match status" value="1"/>
</dbReference>
<organism evidence="9 10">
    <name type="scientific">Buchnera aphidicola</name>
    <name type="common">Artemisaphis artemisicola</name>
    <dbReference type="NCBI Taxonomy" id="1241836"/>
    <lineage>
        <taxon>Bacteria</taxon>
        <taxon>Pseudomonadati</taxon>
        <taxon>Pseudomonadota</taxon>
        <taxon>Gammaproteobacteria</taxon>
        <taxon>Enterobacterales</taxon>
        <taxon>Erwiniaceae</taxon>
        <taxon>Buchnera</taxon>
    </lineage>
</organism>
<dbReference type="PANTHER" id="PTHR43542">
    <property type="entry name" value="METHYLTRANSFERASE"/>
    <property type="match status" value="1"/>
</dbReference>